<organism evidence="2 3">
    <name type="scientific">Trichonephila inaurata madagascariensis</name>
    <dbReference type="NCBI Taxonomy" id="2747483"/>
    <lineage>
        <taxon>Eukaryota</taxon>
        <taxon>Metazoa</taxon>
        <taxon>Ecdysozoa</taxon>
        <taxon>Arthropoda</taxon>
        <taxon>Chelicerata</taxon>
        <taxon>Arachnida</taxon>
        <taxon>Araneae</taxon>
        <taxon>Araneomorphae</taxon>
        <taxon>Entelegynae</taxon>
        <taxon>Araneoidea</taxon>
        <taxon>Nephilidae</taxon>
        <taxon>Trichonephila</taxon>
        <taxon>Trichonephila inaurata</taxon>
    </lineage>
</organism>
<evidence type="ECO:0000313" key="2">
    <source>
        <dbReference type="EMBL" id="GFY60107.1"/>
    </source>
</evidence>
<comment type="caution">
    <text evidence="2">The sequence shown here is derived from an EMBL/GenBank/DDBJ whole genome shotgun (WGS) entry which is preliminary data.</text>
</comment>
<feature type="compositionally biased region" description="Basic and acidic residues" evidence="1">
    <location>
        <begin position="16"/>
        <end position="29"/>
    </location>
</feature>
<evidence type="ECO:0000313" key="3">
    <source>
        <dbReference type="Proteomes" id="UP000886998"/>
    </source>
</evidence>
<evidence type="ECO:0000256" key="1">
    <source>
        <dbReference type="SAM" id="MobiDB-lite"/>
    </source>
</evidence>
<dbReference type="AlphaFoldDB" id="A0A8X7CBD0"/>
<feature type="region of interest" description="Disordered" evidence="1">
    <location>
        <begin position="1"/>
        <end position="45"/>
    </location>
</feature>
<protein>
    <submittedName>
        <fullName evidence="2">Uncharacterized protein</fullName>
    </submittedName>
</protein>
<dbReference type="Proteomes" id="UP000886998">
    <property type="component" value="Unassembled WGS sequence"/>
</dbReference>
<accession>A0A8X7CBD0</accession>
<gene>
    <name evidence="2" type="ORF">TNIN_296721</name>
</gene>
<reference evidence="2" key="1">
    <citation type="submission" date="2020-08" db="EMBL/GenBank/DDBJ databases">
        <title>Multicomponent nature underlies the extraordinary mechanical properties of spider dragline silk.</title>
        <authorList>
            <person name="Kono N."/>
            <person name="Nakamura H."/>
            <person name="Mori M."/>
            <person name="Yoshida Y."/>
            <person name="Ohtoshi R."/>
            <person name="Malay A.D."/>
            <person name="Moran D.A.P."/>
            <person name="Tomita M."/>
            <person name="Numata K."/>
            <person name="Arakawa K."/>
        </authorList>
    </citation>
    <scope>NUCLEOTIDE SEQUENCE</scope>
</reference>
<proteinExistence type="predicted"/>
<sequence length="106" mass="11637">MGECSETSRDAIGGSDWDRIMRGRPHAQESKGSYKKRRPNDAARKVTVYGEKGVFDKSVRKGSARFRAGRGSAGDDQRPGQASTIITSDLIDKVDDLVISDRHVTL</sequence>
<dbReference type="OrthoDB" id="616263at2759"/>
<dbReference type="EMBL" id="BMAV01012979">
    <property type="protein sequence ID" value="GFY60107.1"/>
    <property type="molecule type" value="Genomic_DNA"/>
</dbReference>
<keyword evidence="3" id="KW-1185">Reference proteome</keyword>
<name>A0A8X7CBD0_9ARAC</name>